<dbReference type="Pfam" id="PF14090">
    <property type="entry name" value="HTH_39"/>
    <property type="match status" value="1"/>
</dbReference>
<reference evidence="2 3" key="1">
    <citation type="submission" date="2021-01" db="EMBL/GenBank/DDBJ databases">
        <title>Draft Genome Sequence and Polyhydroxyalkanoate Biosynthetic Potential of Jeongeupia naejangsanensis Type Strain DSM 24253.</title>
        <authorList>
            <person name="Turrini P."/>
            <person name="Artuso I."/>
            <person name="Lugli G.A."/>
            <person name="Frangipani E."/>
            <person name="Ventura M."/>
            <person name="Visca P."/>
        </authorList>
    </citation>
    <scope>NUCLEOTIDE SEQUENCE [LARGE SCALE GENOMIC DNA]</scope>
    <source>
        <strain evidence="2 3">DSM 24253</strain>
    </source>
</reference>
<protein>
    <submittedName>
        <fullName evidence="2">Helix-turn-helix domain-containing protein</fullName>
    </submittedName>
</protein>
<name>A0ABS2BQI1_9NEIS</name>
<organism evidence="2 3">
    <name type="scientific">Jeongeupia naejangsanensis</name>
    <dbReference type="NCBI Taxonomy" id="613195"/>
    <lineage>
        <taxon>Bacteria</taxon>
        <taxon>Pseudomonadati</taxon>
        <taxon>Pseudomonadota</taxon>
        <taxon>Betaproteobacteria</taxon>
        <taxon>Neisseriales</taxon>
        <taxon>Chitinibacteraceae</taxon>
        <taxon>Jeongeupia</taxon>
    </lineage>
</organism>
<dbReference type="Proteomes" id="UP000809431">
    <property type="component" value="Unassembled WGS sequence"/>
</dbReference>
<accession>A0ABS2BQI1</accession>
<dbReference type="InterPro" id="IPR055245">
    <property type="entry name" value="HTH_proteobacteria"/>
</dbReference>
<evidence type="ECO:0000313" key="2">
    <source>
        <dbReference type="EMBL" id="MBM3117887.1"/>
    </source>
</evidence>
<evidence type="ECO:0000313" key="3">
    <source>
        <dbReference type="Proteomes" id="UP000809431"/>
    </source>
</evidence>
<keyword evidence="3" id="KW-1185">Reference proteome</keyword>
<gene>
    <name evidence="2" type="ORF">JMJ54_18790</name>
</gene>
<dbReference type="RefSeq" id="WP_203540068.1">
    <property type="nucleotide sequence ID" value="NZ_JAESND010000017.1"/>
</dbReference>
<evidence type="ECO:0000259" key="1">
    <source>
        <dbReference type="Pfam" id="PF14090"/>
    </source>
</evidence>
<dbReference type="EMBL" id="JAESND010000017">
    <property type="protein sequence ID" value="MBM3117887.1"/>
    <property type="molecule type" value="Genomic_DNA"/>
</dbReference>
<sequence>MKKKNRLPASQCSRTRITAHSTQPIVTGQCAEVLELLRTSGSILSLELPSKYAIPQYNARIHDLRSFGFNVITHILPEVEFRGRIRRNVARYSLGSPEWRPTEGTQ</sequence>
<feature type="domain" description="Winged helix-turn-helix" evidence="1">
    <location>
        <begin position="29"/>
        <end position="96"/>
    </location>
</feature>
<comment type="caution">
    <text evidence="2">The sequence shown here is derived from an EMBL/GenBank/DDBJ whole genome shotgun (WGS) entry which is preliminary data.</text>
</comment>
<proteinExistence type="predicted"/>